<reference evidence="1 2" key="1">
    <citation type="journal article" date="2016" name="Toxins">
        <title>The Draft Genome Sequence of the Yersinia entomophaga Entomopathogenic Type Strain MH96T.</title>
        <authorList>
            <person name="Hurst M.R."/>
            <person name="Beattie A."/>
            <person name="Altermann E."/>
            <person name="Moraga R.M."/>
            <person name="Harper L.A."/>
            <person name="Calder J."/>
            <person name="Laugraud A."/>
        </authorList>
    </citation>
    <scope>NUCLEOTIDE SEQUENCE [LARGE SCALE GENOMIC DNA]</scope>
    <source>
        <strain evidence="1 2">MH96</strain>
    </source>
</reference>
<evidence type="ECO:0000313" key="1">
    <source>
        <dbReference type="EMBL" id="ANI30019.1"/>
    </source>
</evidence>
<proteinExistence type="predicted"/>
<protein>
    <submittedName>
        <fullName evidence="1">Uncharacterized protein</fullName>
    </submittedName>
</protein>
<evidence type="ECO:0000313" key="2">
    <source>
        <dbReference type="Proteomes" id="UP000266744"/>
    </source>
</evidence>
<dbReference type="RefSeq" id="WP_064514991.1">
    <property type="nucleotide sequence ID" value="NZ_CP010029.1"/>
</dbReference>
<gene>
    <name evidence="1" type="ORF">PL78_09325</name>
</gene>
<keyword evidence="2" id="KW-1185">Reference proteome</keyword>
<accession>A0ABM6BL02</accession>
<dbReference type="Proteomes" id="UP000266744">
    <property type="component" value="Chromosome"/>
</dbReference>
<dbReference type="EMBL" id="CP010029">
    <property type="protein sequence ID" value="ANI30019.1"/>
    <property type="molecule type" value="Genomic_DNA"/>
</dbReference>
<organism evidence="1 2">
    <name type="scientific">Yersinia entomophaga</name>
    <dbReference type="NCBI Taxonomy" id="935293"/>
    <lineage>
        <taxon>Bacteria</taxon>
        <taxon>Pseudomonadati</taxon>
        <taxon>Pseudomonadota</taxon>
        <taxon>Gammaproteobacteria</taxon>
        <taxon>Enterobacterales</taxon>
        <taxon>Yersiniaceae</taxon>
        <taxon>Yersinia</taxon>
    </lineage>
</organism>
<name>A0ABM6BL02_YERET</name>
<sequence>MSYAIIPISKNSKGYRSFVLAYRRSTAINPIARHEVLLGDQSFGYFYSQSLATQYIDWLYSQRTTGAAA</sequence>